<dbReference type="EMBL" id="CANL01000078">
    <property type="protein sequence ID" value="CCM65695.1"/>
    <property type="molecule type" value="Genomic_DNA"/>
</dbReference>
<sequence>MNESVIPPLPGFGEPVKAAPEPKSAGLIGVPAWVDHVDGRIDSWWDRLRGHDPVDRTFFGLTEAANHGVLWAVLGAAQSLPRQDRWKRAGRFAAALGAESALVNGPLKALVLRPRPIPRFREWSLRTPRTSSFPSGHSSSAFCAAVLLSDDSDVPKEVWFTLAGAVALSRVHVGIHWMVDTIGGGLFGYAIGKIAVRLVPLESRRTGDTPPRATSGAHR</sequence>
<dbReference type="PANTHER" id="PTHR14969">
    <property type="entry name" value="SPHINGOSINE-1-PHOSPHATE PHOSPHOHYDROLASE"/>
    <property type="match status" value="1"/>
</dbReference>
<dbReference type="GO" id="GO:0005886">
    <property type="term" value="C:plasma membrane"/>
    <property type="evidence" value="ECO:0007669"/>
    <property type="project" value="UniProtKB-SubCell"/>
</dbReference>
<dbReference type="AlphaFoldDB" id="R4Z4S1"/>
<dbReference type="InterPro" id="IPR000326">
    <property type="entry name" value="PAP2/HPO"/>
</dbReference>
<dbReference type="HOGENOM" id="CLU_072573_7_0_11"/>
<comment type="subcellular location">
    <subcellularLocation>
        <location evidence="1">Cell membrane</location>
        <topology evidence="1">Multi-pass membrane protein</topology>
    </subcellularLocation>
</comment>
<keyword evidence="9" id="KW-1185">Reference proteome</keyword>
<gene>
    <name evidence="8" type="ORF">BN381_80225</name>
</gene>
<accession>R4Z4S1</accession>
<dbReference type="RefSeq" id="WP_012230655.1">
    <property type="nucleotide sequence ID" value="NZ_HG422565.1"/>
</dbReference>
<evidence type="ECO:0000256" key="5">
    <source>
        <dbReference type="ARBA" id="ARBA00022989"/>
    </source>
</evidence>
<organism evidence="8 9">
    <name type="scientific">Candidatus Neomicrothrix parvicella RN1</name>
    <dbReference type="NCBI Taxonomy" id="1229780"/>
    <lineage>
        <taxon>Bacteria</taxon>
        <taxon>Bacillati</taxon>
        <taxon>Actinomycetota</taxon>
        <taxon>Acidimicrobiia</taxon>
        <taxon>Acidimicrobiales</taxon>
        <taxon>Microthrixaceae</taxon>
        <taxon>Candidatus Neomicrothrix</taxon>
    </lineage>
</organism>
<evidence type="ECO:0000256" key="4">
    <source>
        <dbReference type="ARBA" id="ARBA00022801"/>
    </source>
</evidence>
<evidence type="ECO:0000256" key="3">
    <source>
        <dbReference type="ARBA" id="ARBA00022692"/>
    </source>
</evidence>
<evidence type="ECO:0000313" key="8">
    <source>
        <dbReference type="EMBL" id="CCM65695.1"/>
    </source>
</evidence>
<dbReference type="Pfam" id="PF01569">
    <property type="entry name" value="PAP2"/>
    <property type="match status" value="1"/>
</dbReference>
<dbReference type="CDD" id="cd01610">
    <property type="entry name" value="PAP2_like"/>
    <property type="match status" value="1"/>
</dbReference>
<dbReference type="SUPFAM" id="SSF48317">
    <property type="entry name" value="Acid phosphatase/Vanadium-dependent haloperoxidase"/>
    <property type="match status" value="1"/>
</dbReference>
<keyword evidence="2" id="KW-1003">Cell membrane</keyword>
<keyword evidence="4" id="KW-0378">Hydrolase</keyword>
<keyword evidence="3" id="KW-0812">Transmembrane</keyword>
<proteinExistence type="predicted"/>
<dbReference type="STRING" id="1229780.BN381_80225"/>
<feature type="domain" description="Phosphatidic acid phosphatase type 2/haloperoxidase" evidence="7">
    <location>
        <begin position="89"/>
        <end position="196"/>
    </location>
</feature>
<keyword evidence="6" id="KW-0472">Membrane</keyword>
<evidence type="ECO:0000256" key="1">
    <source>
        <dbReference type="ARBA" id="ARBA00004651"/>
    </source>
</evidence>
<dbReference type="Gene3D" id="1.20.144.10">
    <property type="entry name" value="Phosphatidic acid phosphatase type 2/haloperoxidase"/>
    <property type="match status" value="1"/>
</dbReference>
<dbReference type="Proteomes" id="UP000018291">
    <property type="component" value="Unassembled WGS sequence"/>
</dbReference>
<dbReference type="InterPro" id="IPR036938">
    <property type="entry name" value="PAP2/HPO_sf"/>
</dbReference>
<name>R4Z4S1_9ACTN</name>
<protein>
    <recommendedName>
        <fullName evidence="7">Phosphatidic acid phosphatase type 2/haloperoxidase domain-containing protein</fullName>
    </recommendedName>
</protein>
<keyword evidence="5" id="KW-1133">Transmembrane helix</keyword>
<dbReference type="PANTHER" id="PTHR14969:SF62">
    <property type="entry name" value="DECAPRENYLPHOSPHORYL-5-PHOSPHORIBOSE PHOSPHATASE RV3807C-RELATED"/>
    <property type="match status" value="1"/>
</dbReference>
<dbReference type="GO" id="GO:0016787">
    <property type="term" value="F:hydrolase activity"/>
    <property type="evidence" value="ECO:0007669"/>
    <property type="project" value="UniProtKB-KW"/>
</dbReference>
<comment type="caution">
    <text evidence="8">The sequence shown here is derived from an EMBL/GenBank/DDBJ whole genome shotgun (WGS) entry which is preliminary data.</text>
</comment>
<evidence type="ECO:0000313" key="9">
    <source>
        <dbReference type="Proteomes" id="UP000018291"/>
    </source>
</evidence>
<dbReference type="OrthoDB" id="5242960at2"/>
<evidence type="ECO:0000256" key="2">
    <source>
        <dbReference type="ARBA" id="ARBA00022475"/>
    </source>
</evidence>
<dbReference type="eggNOG" id="COG0671">
    <property type="taxonomic scope" value="Bacteria"/>
</dbReference>
<evidence type="ECO:0000259" key="7">
    <source>
        <dbReference type="SMART" id="SM00014"/>
    </source>
</evidence>
<evidence type="ECO:0000256" key="6">
    <source>
        <dbReference type="ARBA" id="ARBA00023136"/>
    </source>
</evidence>
<reference evidence="8 9" key="1">
    <citation type="journal article" date="2013" name="ISME J.">
        <title>Metabolic model for the filamentous 'Candidatus Microthrix parvicella' based on genomic and metagenomic analyses.</title>
        <authorList>
            <person name="Jon McIlroy S."/>
            <person name="Kristiansen R."/>
            <person name="Albertsen M."/>
            <person name="Michael Karst S."/>
            <person name="Rossetti S."/>
            <person name="Lund Nielsen J."/>
            <person name="Tandoi V."/>
            <person name="James Seviour R."/>
            <person name="Nielsen P.H."/>
        </authorList>
    </citation>
    <scope>NUCLEOTIDE SEQUENCE [LARGE SCALE GENOMIC DNA]</scope>
    <source>
        <strain evidence="8 9">RN1</strain>
    </source>
</reference>
<dbReference type="SMART" id="SM00014">
    <property type="entry name" value="acidPPc"/>
    <property type="match status" value="1"/>
</dbReference>